<dbReference type="EMBL" id="CP120863">
    <property type="protein sequence ID" value="WFE91057.1"/>
    <property type="molecule type" value="Genomic_DNA"/>
</dbReference>
<dbReference type="CDD" id="cd01166">
    <property type="entry name" value="KdgK"/>
    <property type="match status" value="1"/>
</dbReference>
<organism evidence="5 6">
    <name type="scientific">Roseibium porphyridii</name>
    <dbReference type="NCBI Taxonomy" id="2866279"/>
    <lineage>
        <taxon>Bacteria</taxon>
        <taxon>Pseudomonadati</taxon>
        <taxon>Pseudomonadota</taxon>
        <taxon>Alphaproteobacteria</taxon>
        <taxon>Hyphomicrobiales</taxon>
        <taxon>Stappiaceae</taxon>
        <taxon>Roseibium</taxon>
    </lineage>
</organism>
<dbReference type="Proteomes" id="UP001209803">
    <property type="component" value="Chromosome"/>
</dbReference>
<proteinExistence type="inferred from homology"/>
<dbReference type="PANTHER" id="PTHR43085:SF49">
    <property type="entry name" value="5-DEHYDRO-2-DEOXYGLUCONOKINASE"/>
    <property type="match status" value="1"/>
</dbReference>
<dbReference type="RefSeq" id="WP_265683263.1">
    <property type="nucleotide sequence ID" value="NZ_CP120863.1"/>
</dbReference>
<keyword evidence="6" id="KW-1185">Reference proteome</keyword>
<evidence type="ECO:0000313" key="6">
    <source>
        <dbReference type="Proteomes" id="UP001209803"/>
    </source>
</evidence>
<dbReference type="InterPro" id="IPR050306">
    <property type="entry name" value="PfkB_Carbo_kinase"/>
</dbReference>
<feature type="domain" description="Carbohydrate kinase PfkB" evidence="4">
    <location>
        <begin position="19"/>
        <end position="316"/>
    </location>
</feature>
<comment type="similarity">
    <text evidence="1">Belongs to the carbohydrate kinase PfkB family.</text>
</comment>
<protein>
    <submittedName>
        <fullName evidence="5">5-dehydro-2-deoxygluconokinase</fullName>
        <ecNumber evidence="5">2.7.1.92</ecNumber>
    </submittedName>
</protein>
<keyword evidence="3" id="KW-0418">Kinase</keyword>
<evidence type="ECO:0000256" key="1">
    <source>
        <dbReference type="ARBA" id="ARBA00010688"/>
    </source>
</evidence>
<reference evidence="5 6" key="1">
    <citation type="submission" date="2023-03" db="EMBL/GenBank/DDBJ databases">
        <title>Roseibium porphyridii sp. nov. and Roseibium rhodosorbium sp. nov. isolated from marine algae, Porphyridium cruentum and Rhodosorus marinus, respectively.</title>
        <authorList>
            <person name="Lee M.W."/>
            <person name="Choi B.J."/>
            <person name="Lee J.K."/>
            <person name="Choi D.G."/>
            <person name="Baek J.H."/>
            <person name="Bayburt H."/>
            <person name="Kim J.M."/>
            <person name="Han D.M."/>
            <person name="Kim K.H."/>
            <person name="Jeon C.O."/>
        </authorList>
    </citation>
    <scope>NUCLEOTIDE SEQUENCE [LARGE SCALE GENOMIC DNA]</scope>
    <source>
        <strain evidence="5 6">KMA01</strain>
    </source>
</reference>
<dbReference type="SUPFAM" id="SSF53613">
    <property type="entry name" value="Ribokinase-like"/>
    <property type="match status" value="1"/>
</dbReference>
<name>A0ABY8F6E7_9HYPH</name>
<dbReference type="InterPro" id="IPR030830">
    <property type="entry name" value="Myo_inos_IolC"/>
</dbReference>
<evidence type="ECO:0000259" key="4">
    <source>
        <dbReference type="Pfam" id="PF00294"/>
    </source>
</evidence>
<gene>
    <name evidence="5" type="primary">iolC</name>
    <name evidence="5" type="ORF">K1718_06810</name>
</gene>
<dbReference type="NCBIfam" id="TIGR04382">
    <property type="entry name" value="myo_inos_iolC_N"/>
    <property type="match status" value="1"/>
</dbReference>
<dbReference type="Pfam" id="PF00294">
    <property type="entry name" value="PfkB"/>
    <property type="match status" value="1"/>
</dbReference>
<evidence type="ECO:0000256" key="3">
    <source>
        <dbReference type="ARBA" id="ARBA00022777"/>
    </source>
</evidence>
<dbReference type="EC" id="2.7.1.92" evidence="5"/>
<dbReference type="PANTHER" id="PTHR43085">
    <property type="entry name" value="HEXOKINASE FAMILY MEMBER"/>
    <property type="match status" value="1"/>
</dbReference>
<dbReference type="InterPro" id="IPR011611">
    <property type="entry name" value="PfkB_dom"/>
</dbReference>
<evidence type="ECO:0000256" key="2">
    <source>
        <dbReference type="ARBA" id="ARBA00022679"/>
    </source>
</evidence>
<dbReference type="GO" id="GO:0047590">
    <property type="term" value="F:5-dehydro-2-deoxygluconokinase activity"/>
    <property type="evidence" value="ECO:0007669"/>
    <property type="project" value="UniProtKB-EC"/>
</dbReference>
<evidence type="ECO:0000313" key="5">
    <source>
        <dbReference type="EMBL" id="WFE91057.1"/>
    </source>
</evidence>
<accession>A0ABY8F6E7</accession>
<dbReference type="InterPro" id="IPR029056">
    <property type="entry name" value="Ribokinase-like"/>
</dbReference>
<sequence>MRKEKASEMVKAFSPASRMLVLGRAGMDLYADPPGAEAESATGFATALGGSSGNIAAGLARQGVATSLLTCVSKDSIGRFVRRELRNYGVDTAHVVELEGECRTSLAVTETRIENTQNTLYRNNAADLLLDEAHVRAVDFSKFDALIMTGTALAANPSRKACFVAMEKARAAEMMVVIDLDYRPYSWPGSVEAAETYGAAIELTDLVVGNDEEFAVVAGGDAEAGRRLASDLAEDGKTAIYKMGEKGSIVFAPEVSFQTGIFPVEAIKPMGAGDAFMALLIAALVNGTTLREAVLRGSAAAAMVVSRFGCAPAMPTPAELAAFLEQNTAPQS</sequence>
<dbReference type="Gene3D" id="3.40.1190.20">
    <property type="match status" value="1"/>
</dbReference>
<keyword evidence="2 5" id="KW-0808">Transferase</keyword>